<keyword evidence="2" id="KW-0269">Exonuclease</keyword>
<dbReference type="AlphaFoldDB" id="A0A7V2SLL8"/>
<dbReference type="Gene3D" id="3.30.420.10">
    <property type="entry name" value="Ribonuclease H-like superfamily/Ribonuclease H"/>
    <property type="match status" value="1"/>
</dbReference>
<dbReference type="InterPro" id="IPR012337">
    <property type="entry name" value="RNaseH-like_sf"/>
</dbReference>
<dbReference type="GO" id="GO:0003676">
    <property type="term" value="F:nucleic acid binding"/>
    <property type="evidence" value="ECO:0007669"/>
    <property type="project" value="InterPro"/>
</dbReference>
<name>A0A7V2SLL8_9BACT</name>
<dbReference type="Pfam" id="PF00929">
    <property type="entry name" value="RNase_T"/>
    <property type="match status" value="1"/>
</dbReference>
<keyword evidence="2" id="KW-0378">Hydrolase</keyword>
<accession>A0A7V2SLL8</accession>
<dbReference type="GO" id="GO:0008408">
    <property type="term" value="F:3'-5' exonuclease activity"/>
    <property type="evidence" value="ECO:0007669"/>
    <property type="project" value="TreeGrafter"/>
</dbReference>
<reference evidence="2" key="1">
    <citation type="journal article" date="2020" name="mSystems">
        <title>Genome- and Community-Level Interaction Insights into Carbon Utilization and Element Cycling Functions of Hydrothermarchaeota in Hydrothermal Sediment.</title>
        <authorList>
            <person name="Zhou Z."/>
            <person name="Liu Y."/>
            <person name="Xu W."/>
            <person name="Pan J."/>
            <person name="Luo Z.H."/>
            <person name="Li M."/>
        </authorList>
    </citation>
    <scope>NUCLEOTIDE SEQUENCE [LARGE SCALE GENOMIC DNA]</scope>
    <source>
        <strain evidence="2">HyVt-513</strain>
    </source>
</reference>
<dbReference type="InterPro" id="IPR013520">
    <property type="entry name" value="Ribonucl_H"/>
</dbReference>
<dbReference type="PANTHER" id="PTHR30231">
    <property type="entry name" value="DNA POLYMERASE III SUBUNIT EPSILON"/>
    <property type="match status" value="1"/>
</dbReference>
<dbReference type="GO" id="GO:0006259">
    <property type="term" value="P:DNA metabolic process"/>
    <property type="evidence" value="ECO:0007669"/>
    <property type="project" value="UniProtKB-ARBA"/>
</dbReference>
<evidence type="ECO:0000313" key="2">
    <source>
        <dbReference type="EMBL" id="HFC03796.1"/>
    </source>
</evidence>
<protein>
    <submittedName>
        <fullName evidence="2">3'-5' exonuclease</fullName>
    </submittedName>
</protein>
<dbReference type="SUPFAM" id="SSF53098">
    <property type="entry name" value="Ribonuclease H-like"/>
    <property type="match status" value="1"/>
</dbReference>
<dbReference type="PANTHER" id="PTHR30231:SF7">
    <property type="entry name" value="BLR4117 PROTEIN"/>
    <property type="match status" value="1"/>
</dbReference>
<comment type="caution">
    <text evidence="2">The sequence shown here is derived from an EMBL/GenBank/DDBJ whole genome shotgun (WGS) entry which is preliminary data.</text>
</comment>
<feature type="domain" description="Exonuclease" evidence="1">
    <location>
        <begin position="30"/>
        <end position="203"/>
    </location>
</feature>
<dbReference type="GO" id="GO:0005829">
    <property type="term" value="C:cytosol"/>
    <property type="evidence" value="ECO:0007669"/>
    <property type="project" value="TreeGrafter"/>
</dbReference>
<proteinExistence type="predicted"/>
<dbReference type="CDD" id="cd06127">
    <property type="entry name" value="DEDDh"/>
    <property type="match status" value="1"/>
</dbReference>
<gene>
    <name evidence="2" type="ORF">ENJ74_02875</name>
</gene>
<dbReference type="NCBIfam" id="NF006601">
    <property type="entry name" value="PRK09145.1"/>
    <property type="match status" value="1"/>
</dbReference>
<dbReference type="InterPro" id="IPR036397">
    <property type="entry name" value="RNaseH_sf"/>
</dbReference>
<sequence length="208" mass="24219">MIASLKKVWQKHRLKDSKYACLFEPYQGDEVVVLDTETTGMDPRKDEILSIGAVKVRQNRILLSDAFEAWLKPEGEISEESIKIHGIRRIDIEHGEAPERVIPRLMDFIGNRPIVGYYIRFDQRMLSAYTRRLLGIDLPNELIELSEMYYRRYRKRSPHEFVDLKFDTIMEALGLPRLGKHDALNDAVMSALIYLKLKSMPEYKGAFS</sequence>
<organism evidence="2">
    <name type="scientific">Nitratifractor salsuginis</name>
    <dbReference type="NCBI Taxonomy" id="269261"/>
    <lineage>
        <taxon>Bacteria</taxon>
        <taxon>Pseudomonadati</taxon>
        <taxon>Campylobacterota</taxon>
        <taxon>Epsilonproteobacteria</taxon>
        <taxon>Campylobacterales</taxon>
        <taxon>Sulfurovaceae</taxon>
        <taxon>Nitratifractor</taxon>
    </lineage>
</organism>
<dbReference type="Proteomes" id="UP000885722">
    <property type="component" value="Unassembled WGS sequence"/>
</dbReference>
<evidence type="ECO:0000259" key="1">
    <source>
        <dbReference type="SMART" id="SM00479"/>
    </source>
</evidence>
<keyword evidence="2" id="KW-0540">Nuclease</keyword>
<dbReference type="EMBL" id="DRNO01000193">
    <property type="protein sequence ID" value="HFC03796.1"/>
    <property type="molecule type" value="Genomic_DNA"/>
</dbReference>
<dbReference type="SMART" id="SM00479">
    <property type="entry name" value="EXOIII"/>
    <property type="match status" value="1"/>
</dbReference>